<name>A0A0E9RVY9_ANGAN</name>
<sequence>MGFQYSNTFTLLSLTHFVTTLEVCFGSLSC</sequence>
<dbReference type="AlphaFoldDB" id="A0A0E9RVY9"/>
<proteinExistence type="predicted"/>
<reference evidence="1" key="2">
    <citation type="journal article" date="2015" name="Fish Shellfish Immunol.">
        <title>Early steps in the European eel (Anguilla anguilla)-Vibrio vulnificus interaction in the gills: Role of the RtxA13 toxin.</title>
        <authorList>
            <person name="Callol A."/>
            <person name="Pajuelo D."/>
            <person name="Ebbesson L."/>
            <person name="Teles M."/>
            <person name="MacKenzie S."/>
            <person name="Amaro C."/>
        </authorList>
    </citation>
    <scope>NUCLEOTIDE SEQUENCE</scope>
</reference>
<protein>
    <submittedName>
        <fullName evidence="1">Uncharacterized protein</fullName>
    </submittedName>
</protein>
<organism evidence="1">
    <name type="scientific">Anguilla anguilla</name>
    <name type="common">European freshwater eel</name>
    <name type="synonym">Muraena anguilla</name>
    <dbReference type="NCBI Taxonomy" id="7936"/>
    <lineage>
        <taxon>Eukaryota</taxon>
        <taxon>Metazoa</taxon>
        <taxon>Chordata</taxon>
        <taxon>Craniata</taxon>
        <taxon>Vertebrata</taxon>
        <taxon>Euteleostomi</taxon>
        <taxon>Actinopterygii</taxon>
        <taxon>Neopterygii</taxon>
        <taxon>Teleostei</taxon>
        <taxon>Anguilliformes</taxon>
        <taxon>Anguillidae</taxon>
        <taxon>Anguilla</taxon>
    </lineage>
</organism>
<dbReference type="EMBL" id="GBXM01075570">
    <property type="protein sequence ID" value="JAH33007.1"/>
    <property type="molecule type" value="Transcribed_RNA"/>
</dbReference>
<accession>A0A0E9RVY9</accession>
<dbReference type="EMBL" id="GBXM01069250">
    <property type="protein sequence ID" value="JAH39327.1"/>
    <property type="molecule type" value="Transcribed_RNA"/>
</dbReference>
<evidence type="ECO:0000313" key="1">
    <source>
        <dbReference type="EMBL" id="JAH33007.1"/>
    </source>
</evidence>
<reference evidence="1" key="1">
    <citation type="submission" date="2014-11" db="EMBL/GenBank/DDBJ databases">
        <authorList>
            <person name="Amaro Gonzalez C."/>
        </authorList>
    </citation>
    <scope>NUCLEOTIDE SEQUENCE</scope>
</reference>